<evidence type="ECO:0000313" key="4">
    <source>
        <dbReference type="EMBL" id="TRX73859.1"/>
    </source>
</evidence>
<keyword evidence="2" id="KW-0378">Hydrolase</keyword>
<dbReference type="OrthoDB" id="289720at2"/>
<dbReference type="CDD" id="cd04682">
    <property type="entry name" value="NUDIX_Hydrolase"/>
    <property type="match status" value="1"/>
</dbReference>
<dbReference type="RefSeq" id="WP_143489318.1">
    <property type="nucleotide sequence ID" value="NZ_VJOY01000011.1"/>
</dbReference>
<accession>A0A553GWJ2</accession>
<dbReference type="PANTHER" id="PTHR43046">
    <property type="entry name" value="GDP-MANNOSE MANNOSYL HYDROLASE"/>
    <property type="match status" value="1"/>
</dbReference>
<dbReference type="Gene3D" id="3.90.79.10">
    <property type="entry name" value="Nucleoside Triphosphate Pyrophosphohydrolase"/>
    <property type="match status" value="1"/>
</dbReference>
<dbReference type="Proteomes" id="UP000315235">
    <property type="component" value="Unassembled WGS sequence"/>
</dbReference>
<dbReference type="EMBL" id="VJOY01000011">
    <property type="protein sequence ID" value="TRX73859.1"/>
    <property type="molecule type" value="Genomic_DNA"/>
</dbReference>
<comment type="cofactor">
    <cofactor evidence="1">
        <name>Mg(2+)</name>
        <dbReference type="ChEBI" id="CHEBI:18420"/>
    </cofactor>
</comment>
<protein>
    <submittedName>
        <fullName evidence="4">NUDIX domain-containing protein</fullName>
    </submittedName>
</protein>
<comment type="caution">
    <text evidence="4">The sequence shown here is derived from an EMBL/GenBank/DDBJ whole genome shotgun (WGS) entry which is preliminary data.</text>
</comment>
<evidence type="ECO:0000256" key="2">
    <source>
        <dbReference type="ARBA" id="ARBA00022801"/>
    </source>
</evidence>
<dbReference type="AlphaFoldDB" id="A0A553GWJ2"/>
<evidence type="ECO:0000256" key="1">
    <source>
        <dbReference type="ARBA" id="ARBA00001946"/>
    </source>
</evidence>
<dbReference type="PROSITE" id="PS51462">
    <property type="entry name" value="NUDIX"/>
    <property type="match status" value="1"/>
</dbReference>
<dbReference type="Pfam" id="PF00293">
    <property type="entry name" value="NUDIX"/>
    <property type="match status" value="1"/>
</dbReference>
<dbReference type="SUPFAM" id="SSF55811">
    <property type="entry name" value="Nudix"/>
    <property type="match status" value="1"/>
</dbReference>
<proteinExistence type="predicted"/>
<evidence type="ECO:0000313" key="5">
    <source>
        <dbReference type="Proteomes" id="UP000315235"/>
    </source>
</evidence>
<feature type="domain" description="Nudix hydrolase" evidence="3">
    <location>
        <begin position="1"/>
        <end position="130"/>
    </location>
</feature>
<organism evidence="4 5">
    <name type="scientific">Pseudomonas mangiferae</name>
    <dbReference type="NCBI Taxonomy" id="2593654"/>
    <lineage>
        <taxon>Bacteria</taxon>
        <taxon>Pseudomonadati</taxon>
        <taxon>Pseudomonadota</taxon>
        <taxon>Gammaproteobacteria</taxon>
        <taxon>Pseudomonadales</taxon>
        <taxon>Pseudomonadaceae</taxon>
        <taxon>Pseudomonas</taxon>
    </lineage>
</organism>
<dbReference type="PANTHER" id="PTHR43046:SF14">
    <property type="entry name" value="MUTT_NUDIX FAMILY PROTEIN"/>
    <property type="match status" value="1"/>
</dbReference>
<gene>
    <name evidence="4" type="ORF">FM069_15725</name>
</gene>
<dbReference type="InterPro" id="IPR015797">
    <property type="entry name" value="NUDIX_hydrolase-like_dom_sf"/>
</dbReference>
<evidence type="ECO:0000259" key="3">
    <source>
        <dbReference type="PROSITE" id="PS51462"/>
    </source>
</evidence>
<keyword evidence="5" id="KW-1185">Reference proteome</keyword>
<name>A0A553GWJ2_9PSED</name>
<sequence length="144" mass="16235">MQAFNGSKLALLLADQVLVYRRDDKAGIPFPDHWDLPGGGREGDEDPAQCALRELEEEFALRLAPERLVWQQRYDGVRPQALPSYFLVGDLTAAEVQAIRFGDEGQYWTLMAIDDFLDHPDAVPYLKARLRDYLAQRGSAGDRG</sequence>
<reference evidence="4 5" key="1">
    <citation type="submission" date="2019-07" db="EMBL/GenBank/DDBJ databases">
        <title>Pseudomonas mangiferae sp. nov., isolated from bark of mango tree in Thailand.</title>
        <authorList>
            <person name="Srisuk N."/>
            <person name="Anurat P."/>
        </authorList>
    </citation>
    <scope>NUCLEOTIDE SEQUENCE [LARGE SCALE GENOMIC DNA]</scope>
    <source>
        <strain evidence="4 5">DMKU_BBB3-04</strain>
    </source>
</reference>
<dbReference type="GO" id="GO:0016787">
    <property type="term" value="F:hydrolase activity"/>
    <property type="evidence" value="ECO:0007669"/>
    <property type="project" value="UniProtKB-KW"/>
</dbReference>
<dbReference type="InterPro" id="IPR000086">
    <property type="entry name" value="NUDIX_hydrolase_dom"/>
</dbReference>